<feature type="transmembrane region" description="Helical" evidence="8">
    <location>
        <begin position="341"/>
        <end position="364"/>
    </location>
</feature>
<dbReference type="InterPro" id="IPR020846">
    <property type="entry name" value="MFS_dom"/>
</dbReference>
<evidence type="ECO:0000313" key="11">
    <source>
        <dbReference type="Proteomes" id="UP001238973"/>
    </source>
</evidence>
<feature type="domain" description="Major facilitator superfamily (MFS) profile" evidence="9">
    <location>
        <begin position="10"/>
        <end position="393"/>
    </location>
</feature>
<dbReference type="InterPro" id="IPR036259">
    <property type="entry name" value="MFS_trans_sf"/>
</dbReference>
<evidence type="ECO:0000256" key="1">
    <source>
        <dbReference type="ARBA" id="ARBA00004651"/>
    </source>
</evidence>
<name>A0AAJ1QLR8_9BACI</name>
<comment type="caution">
    <text evidence="10">The sequence shown here is derived from an EMBL/GenBank/DDBJ whole genome shotgun (WGS) entry which is preliminary data.</text>
</comment>
<dbReference type="SUPFAM" id="SSF103473">
    <property type="entry name" value="MFS general substrate transporter"/>
    <property type="match status" value="1"/>
</dbReference>
<gene>
    <name evidence="10" type="ORF">QUF85_10625</name>
</gene>
<feature type="transmembrane region" description="Helical" evidence="8">
    <location>
        <begin position="166"/>
        <end position="188"/>
    </location>
</feature>
<sequence>MSYIRHGTPVFRKTSFAFFAAGFNTFAILYCVQPLMPEFSREFSISPTTASLSLSVTTIALAISMLVFGSLSEVWGRKPIMVISMLVASVLCILTAFSPNFHLLLAFRTMVGIALAGLPSIAMAYLGEEIEPKSLGTAMGLYISGNAIGAVCGRIISGMLSDYLGWHIAIGGIGLISLVATLIFWISLPPSENFQPRKLEIRRLGKSLIDHLKDPELLCLYTMGFLLLGSNAALFNYIGYVLIAHPYSLSQTLVSWIFIVMIIGMFSSAWTGKLVDQHGKQKILIINLLIAFVGVCLTLDFDLFMKIIGLGLFTFGFFAGHSIASSWVGQRASHNKAQASSLYLFLYYAGSSVGGTVGGVFWSIFGWGGLISMIAGLLLLALILSVYLSKRQYRYKHYDVLRRQNPVKQTSRNP</sequence>
<comment type="subcellular location">
    <subcellularLocation>
        <location evidence="1">Cell membrane</location>
        <topology evidence="1">Multi-pass membrane protein</topology>
    </subcellularLocation>
</comment>
<feature type="transmembrane region" description="Helical" evidence="8">
    <location>
        <begin position="253"/>
        <end position="271"/>
    </location>
</feature>
<dbReference type="Gene3D" id="1.20.1250.20">
    <property type="entry name" value="MFS general substrate transporter like domains"/>
    <property type="match status" value="1"/>
</dbReference>
<evidence type="ECO:0000256" key="3">
    <source>
        <dbReference type="ARBA" id="ARBA00022448"/>
    </source>
</evidence>
<feature type="transmembrane region" description="Helical" evidence="8">
    <location>
        <begin position="48"/>
        <end position="68"/>
    </location>
</feature>
<evidence type="ECO:0000256" key="4">
    <source>
        <dbReference type="ARBA" id="ARBA00022475"/>
    </source>
</evidence>
<dbReference type="PANTHER" id="PTHR43271:SF1">
    <property type="entry name" value="INNER MEMBRANE TRANSPORT PROTEIN YNFM"/>
    <property type="match status" value="1"/>
</dbReference>
<feature type="transmembrane region" description="Helical" evidence="8">
    <location>
        <begin position="218"/>
        <end position="241"/>
    </location>
</feature>
<feature type="transmembrane region" description="Helical" evidence="8">
    <location>
        <begin position="16"/>
        <end position="36"/>
    </location>
</feature>
<evidence type="ECO:0000256" key="7">
    <source>
        <dbReference type="ARBA" id="ARBA00023136"/>
    </source>
</evidence>
<proteinExistence type="inferred from homology"/>
<dbReference type="GO" id="GO:0022857">
    <property type="term" value="F:transmembrane transporter activity"/>
    <property type="evidence" value="ECO:0007669"/>
    <property type="project" value="InterPro"/>
</dbReference>
<accession>A0AAJ1QLR8</accession>
<keyword evidence="5 8" id="KW-0812">Transmembrane</keyword>
<dbReference type="RefSeq" id="WP_289349543.1">
    <property type="nucleotide sequence ID" value="NZ_JAUCFI010000003.1"/>
</dbReference>
<dbReference type="AlphaFoldDB" id="A0AAJ1QLR8"/>
<dbReference type="InterPro" id="IPR011701">
    <property type="entry name" value="MFS"/>
</dbReference>
<evidence type="ECO:0000259" key="9">
    <source>
        <dbReference type="PROSITE" id="PS50850"/>
    </source>
</evidence>
<keyword evidence="7 8" id="KW-0472">Membrane</keyword>
<feature type="transmembrane region" description="Helical" evidence="8">
    <location>
        <begin position="307"/>
        <end position="329"/>
    </location>
</feature>
<feature type="transmembrane region" description="Helical" evidence="8">
    <location>
        <begin position="283"/>
        <end position="301"/>
    </location>
</feature>
<dbReference type="PROSITE" id="PS50850">
    <property type="entry name" value="MFS"/>
    <property type="match status" value="1"/>
</dbReference>
<dbReference type="EMBL" id="JAUCFI010000003">
    <property type="protein sequence ID" value="MDM5283760.1"/>
    <property type="molecule type" value="Genomic_DNA"/>
</dbReference>
<feature type="transmembrane region" description="Helical" evidence="8">
    <location>
        <begin position="80"/>
        <end position="99"/>
    </location>
</feature>
<dbReference type="PANTHER" id="PTHR43271">
    <property type="entry name" value="BLL2771 PROTEIN"/>
    <property type="match status" value="1"/>
</dbReference>
<dbReference type="GO" id="GO:0005886">
    <property type="term" value="C:plasma membrane"/>
    <property type="evidence" value="ECO:0007669"/>
    <property type="project" value="UniProtKB-SubCell"/>
</dbReference>
<dbReference type="Proteomes" id="UP001238973">
    <property type="component" value="Unassembled WGS sequence"/>
</dbReference>
<keyword evidence="3" id="KW-0813">Transport</keyword>
<keyword evidence="6 8" id="KW-1133">Transmembrane helix</keyword>
<keyword evidence="4" id="KW-1003">Cell membrane</keyword>
<dbReference type="CDD" id="cd17324">
    <property type="entry name" value="MFS_NepI_like"/>
    <property type="match status" value="1"/>
</dbReference>
<dbReference type="Pfam" id="PF07690">
    <property type="entry name" value="MFS_1"/>
    <property type="match status" value="1"/>
</dbReference>
<evidence type="ECO:0000256" key="8">
    <source>
        <dbReference type="SAM" id="Phobius"/>
    </source>
</evidence>
<evidence type="ECO:0000256" key="6">
    <source>
        <dbReference type="ARBA" id="ARBA00022989"/>
    </source>
</evidence>
<protein>
    <submittedName>
        <fullName evidence="10">MFS transporter</fullName>
    </submittedName>
</protein>
<evidence type="ECO:0000256" key="5">
    <source>
        <dbReference type="ARBA" id="ARBA00022692"/>
    </source>
</evidence>
<feature type="transmembrane region" description="Helical" evidence="8">
    <location>
        <begin position="105"/>
        <end position="127"/>
    </location>
</feature>
<comment type="similarity">
    <text evidence="2">Belongs to the major facilitator superfamily.</text>
</comment>
<feature type="transmembrane region" description="Helical" evidence="8">
    <location>
        <begin position="370"/>
        <end position="388"/>
    </location>
</feature>
<organism evidence="10 11">
    <name type="scientific">Peribacillus frigoritolerans</name>
    <dbReference type="NCBI Taxonomy" id="450367"/>
    <lineage>
        <taxon>Bacteria</taxon>
        <taxon>Bacillati</taxon>
        <taxon>Bacillota</taxon>
        <taxon>Bacilli</taxon>
        <taxon>Bacillales</taxon>
        <taxon>Bacillaceae</taxon>
        <taxon>Peribacillus</taxon>
    </lineage>
</organism>
<feature type="transmembrane region" description="Helical" evidence="8">
    <location>
        <begin position="139"/>
        <end position="160"/>
    </location>
</feature>
<evidence type="ECO:0000256" key="2">
    <source>
        <dbReference type="ARBA" id="ARBA00008335"/>
    </source>
</evidence>
<reference evidence="10" key="1">
    <citation type="submission" date="2023-06" db="EMBL/GenBank/DDBJ databases">
        <title>Comparative genomics of Bacillaceae isolates and their secondary metabolite potential.</title>
        <authorList>
            <person name="Song L."/>
            <person name="Nielsen L.J."/>
            <person name="Mohite O."/>
            <person name="Xu X."/>
            <person name="Weber T."/>
            <person name="Kovacs A.T."/>
        </authorList>
    </citation>
    <scope>NUCLEOTIDE SEQUENCE</scope>
    <source>
        <strain evidence="10">G1S1</strain>
    </source>
</reference>
<evidence type="ECO:0000313" key="10">
    <source>
        <dbReference type="EMBL" id="MDM5283760.1"/>
    </source>
</evidence>